<protein>
    <submittedName>
        <fullName evidence="3">Uncharacterized protein</fullName>
    </submittedName>
</protein>
<keyword evidence="4" id="KW-1185">Reference proteome</keyword>
<dbReference type="Proteomes" id="UP000615580">
    <property type="component" value="Unassembled WGS sequence"/>
</dbReference>
<proteinExistence type="predicted"/>
<sequence length="165" mass="18181">MKNARLVAIFTAVTIAATPSLAVAQSSSAENANNKHTTATPQRAVPKNDKSQQLKYTDQEVAQLLLSGQGRIAEEKPEFLDVLGFSQEKPDADMSKLNLMIDEYLATVPDFHEKVSVPFQSGNPQEMDNALVYLSDTFLKYADARQKTVSADDAAFQGWTWMVPN</sequence>
<evidence type="ECO:0000256" key="1">
    <source>
        <dbReference type="SAM" id="MobiDB-lite"/>
    </source>
</evidence>
<feature type="compositionally biased region" description="Polar residues" evidence="1">
    <location>
        <begin position="27"/>
        <end position="41"/>
    </location>
</feature>
<dbReference type="EMBL" id="JADQUG010000058">
    <property type="protein sequence ID" value="MBG9355078.1"/>
    <property type="molecule type" value="Genomic_DNA"/>
</dbReference>
<dbReference type="Pfam" id="PF26137">
    <property type="entry name" value="Toxin_SdpC"/>
    <property type="match status" value="1"/>
</dbReference>
<organism evidence="3 4">
    <name type="scientific">Corynebacterium belfantii</name>
    <dbReference type="NCBI Taxonomy" id="2014537"/>
    <lineage>
        <taxon>Bacteria</taxon>
        <taxon>Bacillati</taxon>
        <taxon>Actinomycetota</taxon>
        <taxon>Actinomycetes</taxon>
        <taxon>Mycobacteriales</taxon>
        <taxon>Corynebacteriaceae</taxon>
        <taxon>Corynebacterium</taxon>
    </lineage>
</organism>
<feature type="signal peptide" evidence="2">
    <location>
        <begin position="1"/>
        <end position="24"/>
    </location>
</feature>
<evidence type="ECO:0000313" key="4">
    <source>
        <dbReference type="Proteomes" id="UP000615580"/>
    </source>
</evidence>
<dbReference type="InterPro" id="IPR023888">
    <property type="entry name" value="SdpC-like"/>
</dbReference>
<reference evidence="3 4" key="1">
    <citation type="journal article" date="2020" name="J. Clin. Microbiol.">
        <title>Assessing the Genetic Diversity of Austrian Corynebacterium diphtheriae Clinical Isolates, 2011-2019.</title>
        <authorList>
            <person name="Schaeffer J."/>
            <person name="Huhulescu S."/>
            <person name="Stoeger A."/>
            <person name="Allerberger F."/>
            <person name="Ruppitsch W."/>
        </authorList>
    </citation>
    <scope>NUCLEOTIDE SEQUENCE [LARGE SCALE GENOMIC DNA]</scope>
    <source>
        <strain evidence="3 4">04-17</strain>
    </source>
</reference>
<feature type="chain" id="PRO_5046265898" evidence="2">
    <location>
        <begin position="25"/>
        <end position="165"/>
    </location>
</feature>
<feature type="region of interest" description="Disordered" evidence="1">
    <location>
        <begin position="27"/>
        <end position="52"/>
    </location>
</feature>
<dbReference type="RefSeq" id="WP_196977029.1">
    <property type="nucleotide sequence ID" value="NZ_JADQUD010000052.1"/>
</dbReference>
<comment type="caution">
    <text evidence="3">The sequence shown here is derived from an EMBL/GenBank/DDBJ whole genome shotgun (WGS) entry which is preliminary data.</text>
</comment>
<gene>
    <name evidence="3" type="ORF">I4J41_11015</name>
</gene>
<keyword evidence="2" id="KW-0732">Signal</keyword>
<evidence type="ECO:0000313" key="3">
    <source>
        <dbReference type="EMBL" id="MBG9355078.1"/>
    </source>
</evidence>
<name>A0ABS0LFL2_9CORY</name>
<evidence type="ECO:0000256" key="2">
    <source>
        <dbReference type="SAM" id="SignalP"/>
    </source>
</evidence>
<accession>A0ABS0LFL2</accession>